<keyword evidence="2" id="KW-1185">Reference proteome</keyword>
<dbReference type="Proteomes" id="UP000252086">
    <property type="component" value="Unassembled WGS sequence"/>
</dbReference>
<gene>
    <name evidence="1" type="ORF">DFP76_103243</name>
</gene>
<reference evidence="1 2" key="1">
    <citation type="submission" date="2018-06" db="EMBL/GenBank/DDBJ databases">
        <title>Genomic Encyclopedia of Type Strains, Phase III (KMG-III): the genomes of soil and plant-associated and newly described type strains.</title>
        <authorList>
            <person name="Whitman W."/>
        </authorList>
    </citation>
    <scope>NUCLEOTIDE SEQUENCE [LARGE SCALE GENOMIC DNA]</scope>
    <source>
        <strain evidence="1 2">CECT 7732</strain>
    </source>
</reference>
<accession>A0A366D381</accession>
<dbReference type="AlphaFoldDB" id="A0A366D381"/>
<dbReference type="EMBL" id="QNRF01000003">
    <property type="protein sequence ID" value="RBO83969.1"/>
    <property type="molecule type" value="Genomic_DNA"/>
</dbReference>
<name>A0A366D381_9GAMM</name>
<organism evidence="1 2">
    <name type="scientific">Marinomonas aquiplantarum</name>
    <dbReference type="NCBI Taxonomy" id="491951"/>
    <lineage>
        <taxon>Bacteria</taxon>
        <taxon>Pseudomonadati</taxon>
        <taxon>Pseudomonadota</taxon>
        <taxon>Gammaproteobacteria</taxon>
        <taxon>Oceanospirillales</taxon>
        <taxon>Oceanospirillaceae</taxon>
        <taxon>Marinomonas</taxon>
    </lineage>
</organism>
<sequence>MLFLLILQEMAFDLMELILFDLACLMAMRL</sequence>
<comment type="caution">
    <text evidence="1">The sequence shown here is derived from an EMBL/GenBank/DDBJ whole genome shotgun (WGS) entry which is preliminary data.</text>
</comment>
<evidence type="ECO:0000313" key="2">
    <source>
        <dbReference type="Proteomes" id="UP000252086"/>
    </source>
</evidence>
<evidence type="ECO:0000313" key="1">
    <source>
        <dbReference type="EMBL" id="RBO83969.1"/>
    </source>
</evidence>
<protein>
    <submittedName>
        <fullName evidence="1">Uncharacterized protein</fullName>
    </submittedName>
</protein>
<proteinExistence type="predicted"/>